<evidence type="ECO:0000313" key="5">
    <source>
        <dbReference type="EMBL" id="CAK9036456.1"/>
    </source>
</evidence>
<dbReference type="InterPro" id="IPR014031">
    <property type="entry name" value="Ketoacyl_synth_C"/>
</dbReference>
<comment type="caution">
    <text evidence="5">The sequence shown here is derived from an EMBL/GenBank/DDBJ whole genome shotgun (WGS) entry which is preliminary data.</text>
</comment>
<dbReference type="InterPro" id="IPR014030">
    <property type="entry name" value="Ketoacyl_synth_N"/>
</dbReference>
<feature type="domain" description="Ketosynthase family 3 (KS3)" evidence="4">
    <location>
        <begin position="317"/>
        <end position="743"/>
    </location>
</feature>
<dbReference type="InterPro" id="IPR050091">
    <property type="entry name" value="PKS_NRPS_Biosynth_Enz"/>
</dbReference>
<dbReference type="CDD" id="cd00833">
    <property type="entry name" value="PKS"/>
    <property type="match status" value="1"/>
</dbReference>
<protein>
    <recommendedName>
        <fullName evidence="4">Ketosynthase family 3 (KS3) domain-containing protein</fullName>
    </recommendedName>
</protein>
<proteinExistence type="inferred from homology"/>
<dbReference type="PROSITE" id="PS52004">
    <property type="entry name" value="KS3_2"/>
    <property type="match status" value="1"/>
</dbReference>
<dbReference type="Gene3D" id="3.40.47.10">
    <property type="match status" value="1"/>
</dbReference>
<gene>
    <name evidence="5" type="ORF">CCMP2556_LOCUS20290</name>
</gene>
<dbReference type="SUPFAM" id="SSF53901">
    <property type="entry name" value="Thiolase-like"/>
    <property type="match status" value="1"/>
</dbReference>
<keyword evidence="3" id="KW-0808">Transferase</keyword>
<dbReference type="InterPro" id="IPR016039">
    <property type="entry name" value="Thiolase-like"/>
</dbReference>
<evidence type="ECO:0000256" key="3">
    <source>
        <dbReference type="RuleBase" id="RU003694"/>
    </source>
</evidence>
<dbReference type="Pfam" id="PF00109">
    <property type="entry name" value="ketoacyl-synt"/>
    <property type="match status" value="1"/>
</dbReference>
<evidence type="ECO:0000256" key="1">
    <source>
        <dbReference type="ARBA" id="ARBA00022450"/>
    </source>
</evidence>
<keyword evidence="6" id="KW-1185">Reference proteome</keyword>
<comment type="similarity">
    <text evidence="3">Belongs to the thiolase-like superfamily. Beta-ketoacyl-ACP synthases family.</text>
</comment>
<name>A0ABP0LCE4_9DINO</name>
<accession>A0ABP0LCE4</accession>
<dbReference type="PANTHER" id="PTHR43775">
    <property type="entry name" value="FATTY ACID SYNTHASE"/>
    <property type="match status" value="1"/>
</dbReference>
<evidence type="ECO:0000313" key="6">
    <source>
        <dbReference type="Proteomes" id="UP001642484"/>
    </source>
</evidence>
<dbReference type="Pfam" id="PF02801">
    <property type="entry name" value="Ketoacyl-synt_C"/>
    <property type="match status" value="1"/>
</dbReference>
<evidence type="ECO:0000256" key="2">
    <source>
        <dbReference type="ARBA" id="ARBA00022553"/>
    </source>
</evidence>
<sequence length="963" mass="105465">MAQLIPGALVQVSGTYEEVIEVGEAVEILGRVSVDGPAQLLRREGPQWLALSFAGQLIRVDQPRPLNAVDDFVLGPGSNSEVLADAMASQLIMDGYCESRALNLRSEVEAMISATERYLDFSRIPAEFEPYYLGVESKEKHALIDLEEASEELIRIFQDEDTRLTRLMDGITPVLRSELGSRITGRTNLMVRQTFSTVEEEKAFQATEEPGSGERETFMSLVKRRRVCMMHFLGPRTGTLKLLPRADRPEITIEATPGKLVMFLTERFRYSHTCSGRTTTLQTWLLGQRPEYVMQGFGGDMSVLAPLAESGVPPPKGESVTVTGIATAIGGDSKDHHCYWLMFNKAGTDTAVKTPITRYDLNVYYMDVDNMAEAQAEGKAYTAHQGYVDGIEFFDAKFFGISAAEAAAMDPNQRKTLEIAYESINMAGIDMPSLKRSPQHIGCFVGVSGSEWGMVPHPADAAGCGGAEAIISNRVNFSLNLKGASQTINTACSAGLVATHTGKLYLKYKDFDPLEGSICCGTQLAYSPFGFLSCCGGGMLSFQGRCFTYDRSADGYLRGEGVSGIYLQRNEYSNKGHLFAAMPASQANQDGKSASITAPNGPSQEKCIKACFREAKYSPAEVDCFETHGTGTALGDPIEVGAFKRIYQQVPRAQPLLVTSSKTNLGHLEGGAGMAGLIKVVLQVLRCESSPNIHLREMNPHLDVEGFPAQFLSEGCVTHFNSCVSGVSSFGFGGTNAHAMAFSQNICNNRDVTKKDYRSLMMQKIQQAAPPEIIKATQDPEDWESNGAPLSEDKIGKLYEVEVDLSGKVVWREVVETPPDPKAHERFGIAGSFNSWSCRTMAEIAGLPGLITEVWDLLKRTSRLLCRGCLQLWFGAEVTIGESGEEYFHILGDEDTSQVYYPAMPRCTRKLVDVRGPSAVLGNPEEHAWCIQGQPGSRFRIEFQITARSVLVTWLRIAEALQI</sequence>
<dbReference type="InterPro" id="IPR030834">
    <property type="entry name" value="PKS_assoc_dom"/>
</dbReference>
<dbReference type="SMART" id="SM00825">
    <property type="entry name" value="PKS_KS"/>
    <property type="match status" value="1"/>
</dbReference>
<dbReference type="NCBIfam" id="TIGR04556">
    <property type="entry name" value="PKS_assoc"/>
    <property type="match status" value="1"/>
</dbReference>
<dbReference type="PANTHER" id="PTHR43775:SF37">
    <property type="entry name" value="SI:DKEY-61P9.11"/>
    <property type="match status" value="1"/>
</dbReference>
<reference evidence="5 6" key="1">
    <citation type="submission" date="2024-02" db="EMBL/GenBank/DDBJ databases">
        <authorList>
            <person name="Chen Y."/>
            <person name="Shah S."/>
            <person name="Dougan E. K."/>
            <person name="Thang M."/>
            <person name="Chan C."/>
        </authorList>
    </citation>
    <scope>NUCLEOTIDE SEQUENCE [LARGE SCALE GENOMIC DNA]</scope>
</reference>
<dbReference type="InterPro" id="IPR020841">
    <property type="entry name" value="PKS_Beta-ketoAc_synthase_dom"/>
</dbReference>
<dbReference type="EMBL" id="CAXAMN010011869">
    <property type="protein sequence ID" value="CAK9036456.1"/>
    <property type="molecule type" value="Genomic_DNA"/>
</dbReference>
<organism evidence="5 6">
    <name type="scientific">Durusdinium trenchii</name>
    <dbReference type="NCBI Taxonomy" id="1381693"/>
    <lineage>
        <taxon>Eukaryota</taxon>
        <taxon>Sar</taxon>
        <taxon>Alveolata</taxon>
        <taxon>Dinophyceae</taxon>
        <taxon>Suessiales</taxon>
        <taxon>Symbiodiniaceae</taxon>
        <taxon>Durusdinium</taxon>
    </lineage>
</organism>
<evidence type="ECO:0000259" key="4">
    <source>
        <dbReference type="PROSITE" id="PS52004"/>
    </source>
</evidence>
<dbReference type="Proteomes" id="UP001642484">
    <property type="component" value="Unassembled WGS sequence"/>
</dbReference>
<keyword evidence="1" id="KW-0596">Phosphopantetheine</keyword>
<keyword evidence="2" id="KW-0597">Phosphoprotein</keyword>